<name>A0A0P8A6J7_9EURY</name>
<gene>
    <name evidence="1" type="ORF">MPEBLZ_03255</name>
</gene>
<dbReference type="Proteomes" id="UP000050360">
    <property type="component" value="Unassembled WGS sequence"/>
</dbReference>
<dbReference type="AlphaFoldDB" id="A0A0P8A6J7"/>
<proteinExistence type="predicted"/>
<evidence type="ECO:0000313" key="1">
    <source>
        <dbReference type="EMBL" id="KPQ42205.1"/>
    </source>
</evidence>
<comment type="caution">
    <text evidence="1">The sequence shown here is derived from an EMBL/GenBank/DDBJ whole genome shotgun (WGS) entry which is preliminary data.</text>
</comment>
<organism evidence="1 2">
    <name type="scientific">Candidatus Methanoperedens nitratireducens</name>
    <dbReference type="NCBI Taxonomy" id="1392998"/>
    <lineage>
        <taxon>Archaea</taxon>
        <taxon>Methanobacteriati</taxon>
        <taxon>Methanobacteriota</taxon>
        <taxon>Stenosarchaea group</taxon>
        <taxon>Methanomicrobia</taxon>
        <taxon>Methanosarcinales</taxon>
        <taxon>ANME-2 cluster</taxon>
        <taxon>Candidatus Methanoperedentaceae</taxon>
        <taxon>Candidatus Methanoperedens</taxon>
    </lineage>
</organism>
<protein>
    <submittedName>
        <fullName evidence="1">Uncharacterized protein</fullName>
    </submittedName>
</protein>
<dbReference type="EMBL" id="LKCM01000258">
    <property type="protein sequence ID" value="KPQ42205.1"/>
    <property type="molecule type" value="Genomic_DNA"/>
</dbReference>
<accession>A0A0P8A6J7</accession>
<sequence>MSIHENKNTVKIEFRTVTKESVKDLVKSEIIELASRKDFDKKLRDLRKDNFVLEYEVVK</sequence>
<evidence type="ECO:0000313" key="2">
    <source>
        <dbReference type="Proteomes" id="UP000050360"/>
    </source>
</evidence>
<reference evidence="1 2" key="1">
    <citation type="submission" date="2015-09" db="EMBL/GenBank/DDBJ databases">
        <title>A metagenomics-based metabolic model of nitrate-dependent anaerobic oxidation of methane by Methanoperedens-like archaea.</title>
        <authorList>
            <person name="Arshad A."/>
            <person name="Speth D.R."/>
            <person name="De Graaf R.M."/>
            <person name="Op Den Camp H.J."/>
            <person name="Jetten M.S."/>
            <person name="Welte C.U."/>
        </authorList>
    </citation>
    <scope>NUCLEOTIDE SEQUENCE [LARGE SCALE GENOMIC DNA]</scope>
</reference>